<organism evidence="1 2">
    <name type="scientific">Phaseolus coccineus</name>
    <name type="common">Scarlet runner bean</name>
    <name type="synonym">Phaseolus multiflorus</name>
    <dbReference type="NCBI Taxonomy" id="3886"/>
    <lineage>
        <taxon>Eukaryota</taxon>
        <taxon>Viridiplantae</taxon>
        <taxon>Streptophyta</taxon>
        <taxon>Embryophyta</taxon>
        <taxon>Tracheophyta</taxon>
        <taxon>Spermatophyta</taxon>
        <taxon>Magnoliopsida</taxon>
        <taxon>eudicotyledons</taxon>
        <taxon>Gunneridae</taxon>
        <taxon>Pentapetalae</taxon>
        <taxon>rosids</taxon>
        <taxon>fabids</taxon>
        <taxon>Fabales</taxon>
        <taxon>Fabaceae</taxon>
        <taxon>Papilionoideae</taxon>
        <taxon>50 kb inversion clade</taxon>
        <taxon>NPAAA clade</taxon>
        <taxon>indigoferoid/millettioid clade</taxon>
        <taxon>Phaseoleae</taxon>
        <taxon>Phaseolus</taxon>
    </lineage>
</organism>
<gene>
    <name evidence="1" type="ORF">VNO80_03344</name>
</gene>
<name>A0AAN9NR68_PHACN</name>
<dbReference type="Proteomes" id="UP001374584">
    <property type="component" value="Unassembled WGS sequence"/>
</dbReference>
<accession>A0AAN9NR68</accession>
<dbReference type="EMBL" id="JAYMYR010000002">
    <property type="protein sequence ID" value="KAK7377909.1"/>
    <property type="molecule type" value="Genomic_DNA"/>
</dbReference>
<dbReference type="AlphaFoldDB" id="A0AAN9NR68"/>
<evidence type="ECO:0000313" key="2">
    <source>
        <dbReference type="Proteomes" id="UP001374584"/>
    </source>
</evidence>
<reference evidence="1 2" key="1">
    <citation type="submission" date="2024-01" db="EMBL/GenBank/DDBJ databases">
        <title>The genomes of 5 underutilized Papilionoideae crops provide insights into root nodulation and disease resistanc.</title>
        <authorList>
            <person name="Jiang F."/>
        </authorList>
    </citation>
    <scope>NUCLEOTIDE SEQUENCE [LARGE SCALE GENOMIC DNA]</scope>
    <source>
        <strain evidence="1">JINMINGXINNONG_FW02</strain>
        <tissue evidence="1">Leaves</tissue>
    </source>
</reference>
<protein>
    <submittedName>
        <fullName evidence="1">Uncharacterized protein</fullName>
    </submittedName>
</protein>
<proteinExistence type="predicted"/>
<keyword evidence="2" id="KW-1185">Reference proteome</keyword>
<comment type="caution">
    <text evidence="1">The sequence shown here is derived from an EMBL/GenBank/DDBJ whole genome shotgun (WGS) entry which is preliminary data.</text>
</comment>
<evidence type="ECO:0000313" key="1">
    <source>
        <dbReference type="EMBL" id="KAK7377909.1"/>
    </source>
</evidence>
<sequence>MDRSGAHTTSVHDAPLLVATHYPRAGSRYDTLSLRRLLPHTILMSAVTTLSSRHSLPRSLLAPLDVAPTPYHTAMPDTL</sequence>